<accession>B6U0A5</accession>
<reference evidence="1" key="1">
    <citation type="journal article" date="2009" name="Plant Mol. Biol.">
        <title>Insights into corn genes derived from large-scale cDNA sequencing.</title>
        <authorList>
            <person name="Alexandrov N.N."/>
            <person name="Brover V.V."/>
            <person name="Freidin S."/>
            <person name="Troukhan M.E."/>
            <person name="Tatarinova T.V."/>
            <person name="Zhang H."/>
            <person name="Swaller T.J."/>
            <person name="Lu Y.P."/>
            <person name="Bouck J."/>
            <person name="Flavell R.B."/>
            <person name="Feldmann K.A."/>
        </authorList>
    </citation>
    <scope>NUCLEOTIDE SEQUENCE</scope>
</reference>
<name>B6U0A5_MAIZE</name>
<sequence length="37" mass="3337">MDGSDGCGVGGSVADSIVCLSSSGGSSAVDVCADGVD</sequence>
<protein>
    <submittedName>
        <fullName evidence="1">Uncharacterized protein</fullName>
    </submittedName>
</protein>
<evidence type="ECO:0000313" key="1">
    <source>
        <dbReference type="EMBL" id="ACG42788.1"/>
    </source>
</evidence>
<dbReference type="AlphaFoldDB" id="B6U0A5"/>
<proteinExistence type="evidence at transcript level"/>
<organism evidence="1">
    <name type="scientific">Zea mays</name>
    <name type="common">Maize</name>
    <dbReference type="NCBI Taxonomy" id="4577"/>
    <lineage>
        <taxon>Eukaryota</taxon>
        <taxon>Viridiplantae</taxon>
        <taxon>Streptophyta</taxon>
        <taxon>Embryophyta</taxon>
        <taxon>Tracheophyta</taxon>
        <taxon>Spermatophyta</taxon>
        <taxon>Magnoliopsida</taxon>
        <taxon>Liliopsida</taxon>
        <taxon>Poales</taxon>
        <taxon>Poaceae</taxon>
        <taxon>PACMAD clade</taxon>
        <taxon>Panicoideae</taxon>
        <taxon>Andropogonodae</taxon>
        <taxon>Andropogoneae</taxon>
        <taxon>Tripsacinae</taxon>
        <taxon>Zea</taxon>
    </lineage>
</organism>
<dbReference type="EMBL" id="EU970670">
    <property type="protein sequence ID" value="ACG42788.1"/>
    <property type="molecule type" value="mRNA"/>
</dbReference>